<evidence type="ECO:0000256" key="3">
    <source>
        <dbReference type="ARBA" id="ARBA00004824"/>
    </source>
</evidence>
<dbReference type="GO" id="GO:0009099">
    <property type="term" value="P:L-valine biosynthetic process"/>
    <property type="evidence" value="ECO:0007669"/>
    <property type="project" value="UniProtKB-UniPathway"/>
</dbReference>
<dbReference type="InterPro" id="IPR033939">
    <property type="entry name" value="BCAT_family"/>
</dbReference>
<dbReference type="Proteomes" id="UP000193346">
    <property type="component" value="Unassembled WGS sequence"/>
</dbReference>
<evidence type="ECO:0000256" key="12">
    <source>
        <dbReference type="ARBA" id="ARBA00048798"/>
    </source>
</evidence>
<dbReference type="Gene3D" id="3.30.470.10">
    <property type="match status" value="1"/>
</dbReference>
<comment type="pathway">
    <text evidence="4">Amino-acid biosynthesis; L-valine biosynthesis; L-valine from pyruvate: step 4/4.</text>
</comment>
<dbReference type="OrthoDB" id="9804984at2"/>
<reference evidence="15 18" key="1">
    <citation type="submission" date="2017-01" db="EMBL/GenBank/DDBJ databases">
        <authorList>
            <person name="Wolfgang W.J."/>
            <person name="Cole J."/>
            <person name="Wroblewski D."/>
            <person name="Mcginnis J."/>
            <person name="Musser K.A."/>
        </authorList>
    </citation>
    <scope>NUCLEOTIDE SEQUENCE</scope>
    <source>
        <strain evidence="15">124861</strain>
        <strain evidence="16 18">93087</strain>
    </source>
</reference>
<comment type="catalytic activity">
    <reaction evidence="11">
        <text>L-valine + 2-oxoglutarate = 3-methyl-2-oxobutanoate + L-glutamate</text>
        <dbReference type="Rhea" id="RHEA:24813"/>
        <dbReference type="ChEBI" id="CHEBI:11851"/>
        <dbReference type="ChEBI" id="CHEBI:16810"/>
        <dbReference type="ChEBI" id="CHEBI:29985"/>
        <dbReference type="ChEBI" id="CHEBI:57762"/>
        <dbReference type="EC" id="2.6.1.42"/>
    </reaction>
</comment>
<sequence length="333" mass="36289">MAREVPAVFGSVFHQDMPVLAFENGSWQEVRWQQANELSLAPGAHCLHYGSECFEGLKAFRQKNDDIVLFRPDANIARMQQSAKLLHLPVPEAEAFHAALVELVARAADEIPDAPAALYLRPTLIGTDPVIGKAGVGSSNALLYILASPVGDYFKAGAPMKLLVETEHMRCAPHMGRVKCGGNYASALPWVTKAREEYGAHQVLFCPNGDVQETGASNFALIKGDEIITKPLTDEFLHGVTRDSVLKIARDMGYQVSERNFTVSELKEAVENGAEAILTGTAAVISPVTSFVIEGKEIEVQSQERGAAIRKAITDIQYGLVEDRHGWLVKVKP</sequence>
<dbReference type="PIRSF" id="PIRSF006468">
    <property type="entry name" value="BCAT1"/>
    <property type="match status" value="1"/>
</dbReference>
<dbReference type="CDD" id="cd01557">
    <property type="entry name" value="BCAT_beta_family"/>
    <property type="match status" value="1"/>
</dbReference>
<evidence type="ECO:0000256" key="7">
    <source>
        <dbReference type="ARBA" id="ARBA00013053"/>
    </source>
</evidence>
<evidence type="ECO:0000256" key="5">
    <source>
        <dbReference type="ARBA" id="ARBA00005072"/>
    </source>
</evidence>
<evidence type="ECO:0000256" key="13">
    <source>
        <dbReference type="ARBA" id="ARBA00049229"/>
    </source>
</evidence>
<evidence type="ECO:0000313" key="18">
    <source>
        <dbReference type="Proteomes" id="UP000193346"/>
    </source>
</evidence>
<dbReference type="InterPro" id="IPR043131">
    <property type="entry name" value="BCAT-like_N"/>
</dbReference>
<evidence type="ECO:0000256" key="9">
    <source>
        <dbReference type="ARBA" id="ARBA00022679"/>
    </source>
</evidence>
<evidence type="ECO:0000256" key="11">
    <source>
        <dbReference type="ARBA" id="ARBA00048212"/>
    </source>
</evidence>
<dbReference type="PANTHER" id="PTHR42825:SF2">
    <property type="entry name" value="BRANCHED-CHAIN-AMINO-ACID AMINOTRANSFERASE 3, CHLOROPLASTIC-RELATED"/>
    <property type="match status" value="1"/>
</dbReference>
<dbReference type="NCBIfam" id="TIGR01123">
    <property type="entry name" value="ilvE_II"/>
    <property type="match status" value="1"/>
</dbReference>
<evidence type="ECO:0000256" key="4">
    <source>
        <dbReference type="ARBA" id="ARBA00004931"/>
    </source>
</evidence>
<evidence type="ECO:0000256" key="10">
    <source>
        <dbReference type="ARBA" id="ARBA00022898"/>
    </source>
</evidence>
<comment type="catalytic activity">
    <reaction evidence="13">
        <text>L-leucine + 2-oxoglutarate = 4-methyl-2-oxopentanoate + L-glutamate</text>
        <dbReference type="Rhea" id="RHEA:18321"/>
        <dbReference type="ChEBI" id="CHEBI:16810"/>
        <dbReference type="ChEBI" id="CHEBI:17865"/>
        <dbReference type="ChEBI" id="CHEBI:29985"/>
        <dbReference type="ChEBI" id="CHEBI:57427"/>
        <dbReference type="EC" id="2.6.1.42"/>
    </reaction>
</comment>
<evidence type="ECO:0000256" key="14">
    <source>
        <dbReference type="PIRSR" id="PIRSR006468-1"/>
    </source>
</evidence>
<protein>
    <recommendedName>
        <fullName evidence="7">branched-chain-amino-acid transaminase</fullName>
        <ecNumber evidence="7">2.6.1.42</ecNumber>
    </recommendedName>
</protein>
<keyword evidence="10" id="KW-0663">Pyridoxal phosphate</keyword>
<keyword evidence="9" id="KW-0808">Transferase</keyword>
<dbReference type="InterPro" id="IPR001544">
    <property type="entry name" value="Aminotrans_IV"/>
</dbReference>
<comment type="catalytic activity">
    <reaction evidence="12">
        <text>L-isoleucine + 2-oxoglutarate = (S)-3-methyl-2-oxopentanoate + L-glutamate</text>
        <dbReference type="Rhea" id="RHEA:24801"/>
        <dbReference type="ChEBI" id="CHEBI:16810"/>
        <dbReference type="ChEBI" id="CHEBI:29985"/>
        <dbReference type="ChEBI" id="CHEBI:35146"/>
        <dbReference type="ChEBI" id="CHEBI:58045"/>
        <dbReference type="EC" id="2.6.1.42"/>
    </reaction>
</comment>
<dbReference type="GO" id="GO:0009098">
    <property type="term" value="P:L-leucine biosynthetic process"/>
    <property type="evidence" value="ECO:0007669"/>
    <property type="project" value="UniProtKB-UniPathway"/>
</dbReference>
<dbReference type="InterPro" id="IPR005786">
    <property type="entry name" value="B_amino_transII"/>
</dbReference>
<accession>A0A1X3DK88</accession>
<dbReference type="STRING" id="1931275.BV914_06555"/>
<dbReference type="PANTHER" id="PTHR42825">
    <property type="entry name" value="AMINO ACID AMINOTRANSFERASE"/>
    <property type="match status" value="1"/>
</dbReference>
<evidence type="ECO:0000256" key="1">
    <source>
        <dbReference type="ARBA" id="ARBA00001933"/>
    </source>
</evidence>
<evidence type="ECO:0000256" key="2">
    <source>
        <dbReference type="ARBA" id="ARBA00003109"/>
    </source>
</evidence>
<dbReference type="Proteomes" id="UP000193303">
    <property type="component" value="Unassembled WGS sequence"/>
</dbReference>
<dbReference type="SUPFAM" id="SSF56752">
    <property type="entry name" value="D-aminoacid aminotransferase-like PLP-dependent enzymes"/>
    <property type="match status" value="1"/>
</dbReference>
<dbReference type="UniPathway" id="UPA00049">
    <property type="reaction ID" value="UER00062"/>
</dbReference>
<dbReference type="RefSeq" id="WP_085356398.1">
    <property type="nucleotide sequence ID" value="NZ_CP091509.1"/>
</dbReference>
<dbReference type="GO" id="GO:0009097">
    <property type="term" value="P:isoleucine biosynthetic process"/>
    <property type="evidence" value="ECO:0007669"/>
    <property type="project" value="UniProtKB-UniPathway"/>
</dbReference>
<proteinExistence type="inferred from homology"/>
<dbReference type="EMBL" id="MTAC01000002">
    <property type="protein sequence ID" value="OSI36630.1"/>
    <property type="molecule type" value="Genomic_DNA"/>
</dbReference>
<comment type="pathway">
    <text evidence="3">Amino-acid biosynthesis; L-isoleucine biosynthesis; L-isoleucine from 2-oxobutanoate: step 4/4.</text>
</comment>
<dbReference type="Pfam" id="PF01063">
    <property type="entry name" value="Aminotran_4"/>
    <property type="match status" value="1"/>
</dbReference>
<evidence type="ECO:0000313" key="15">
    <source>
        <dbReference type="EMBL" id="OSI24274.1"/>
    </source>
</evidence>
<evidence type="ECO:0000313" key="17">
    <source>
        <dbReference type="Proteomes" id="UP000193303"/>
    </source>
</evidence>
<dbReference type="NCBIfam" id="NF009897">
    <property type="entry name" value="PRK13357.1"/>
    <property type="match status" value="1"/>
</dbReference>
<feature type="modified residue" description="N6-(pyridoxal phosphate)lysine" evidence="14">
    <location>
        <position position="179"/>
    </location>
</feature>
<dbReference type="InterPro" id="IPR036038">
    <property type="entry name" value="Aminotransferase-like"/>
</dbReference>
<comment type="cofactor">
    <cofactor evidence="1">
        <name>pyridoxal 5'-phosphate</name>
        <dbReference type="ChEBI" id="CHEBI:597326"/>
    </cofactor>
</comment>
<dbReference type="Gene3D" id="3.20.10.10">
    <property type="entry name" value="D-amino Acid Aminotransferase, subunit A, domain 2"/>
    <property type="match status" value="1"/>
</dbReference>
<organism evidence="15 17">
    <name type="scientific">Neisseria dumasiana</name>
    <dbReference type="NCBI Taxonomy" id="1931275"/>
    <lineage>
        <taxon>Bacteria</taxon>
        <taxon>Pseudomonadati</taxon>
        <taxon>Pseudomonadota</taxon>
        <taxon>Betaproteobacteria</taxon>
        <taxon>Neisseriales</taxon>
        <taxon>Neisseriaceae</taxon>
        <taxon>Neisseria</taxon>
    </lineage>
</organism>
<dbReference type="AlphaFoldDB" id="A0A1X3DK88"/>
<evidence type="ECO:0000313" key="16">
    <source>
        <dbReference type="EMBL" id="OSI36630.1"/>
    </source>
</evidence>
<evidence type="ECO:0000256" key="8">
    <source>
        <dbReference type="ARBA" id="ARBA00022576"/>
    </source>
</evidence>
<comment type="function">
    <text evidence="2">Acts on leucine, isoleucine and valine.</text>
</comment>
<evidence type="ECO:0000256" key="6">
    <source>
        <dbReference type="ARBA" id="ARBA00009320"/>
    </source>
</evidence>
<dbReference type="UniPathway" id="UPA00048">
    <property type="reaction ID" value="UER00073"/>
</dbReference>
<dbReference type="EMBL" id="MTAB01000004">
    <property type="protein sequence ID" value="OSI24274.1"/>
    <property type="molecule type" value="Genomic_DNA"/>
</dbReference>
<name>A0A1X3DK88_9NEIS</name>
<reference evidence="17" key="2">
    <citation type="submission" date="2017-01" db="EMBL/GenBank/DDBJ databases">
        <authorList>
            <person name="Mah S.A."/>
            <person name="Swanson W.J."/>
            <person name="Moy G.W."/>
            <person name="Vacquier V.D."/>
        </authorList>
    </citation>
    <scope>NUCLEOTIDE SEQUENCE [LARGE SCALE GENOMIC DNA]</scope>
    <source>
        <strain evidence="17">124861</strain>
    </source>
</reference>
<dbReference type="InterPro" id="IPR043132">
    <property type="entry name" value="BCAT-like_C"/>
</dbReference>
<comment type="caution">
    <text evidence="15">The sequence shown here is derived from an EMBL/GenBank/DDBJ whole genome shotgun (WGS) entry which is preliminary data.</text>
</comment>
<dbReference type="GO" id="GO:0004084">
    <property type="term" value="F:branched-chain-amino-acid transaminase activity"/>
    <property type="evidence" value="ECO:0007669"/>
    <property type="project" value="UniProtKB-EC"/>
</dbReference>
<keyword evidence="18" id="KW-1185">Reference proteome</keyword>
<dbReference type="UniPathway" id="UPA00047">
    <property type="reaction ID" value="UER00058"/>
</dbReference>
<comment type="similarity">
    <text evidence="6">Belongs to the class-IV pyridoxal-phosphate-dependent aminotransferase family.</text>
</comment>
<comment type="pathway">
    <text evidence="5">Amino-acid biosynthesis; L-leucine biosynthesis; L-leucine from 3-methyl-2-oxobutanoate: step 4/4.</text>
</comment>
<gene>
    <name evidence="15" type="ORF">BV912_02735</name>
    <name evidence="16" type="ORF">BV913_01095</name>
</gene>
<dbReference type="EC" id="2.6.1.42" evidence="7"/>
<keyword evidence="8 15" id="KW-0032">Aminotransferase</keyword>